<dbReference type="Proteomes" id="UP000321393">
    <property type="component" value="Unassembled WGS sequence"/>
</dbReference>
<proteinExistence type="predicted"/>
<gene>
    <name evidence="1" type="ORF">E6C27_scaffold128G003370</name>
</gene>
<reference evidence="1 2" key="1">
    <citation type="submission" date="2019-08" db="EMBL/GenBank/DDBJ databases">
        <title>Draft genome sequences of two oriental melons (Cucumis melo L. var makuwa).</title>
        <authorList>
            <person name="Kwon S.-Y."/>
        </authorList>
    </citation>
    <scope>NUCLEOTIDE SEQUENCE [LARGE SCALE GENOMIC DNA]</scope>
    <source>
        <strain evidence="2">cv. SW 3</strain>
        <tissue evidence="1">Leaf</tissue>
    </source>
</reference>
<name>A0A5A7TI46_CUCMM</name>
<protein>
    <submittedName>
        <fullName evidence="1">Lysosomal cystine transporter family protein</fullName>
    </submittedName>
</protein>
<organism evidence="1 2">
    <name type="scientific">Cucumis melo var. makuwa</name>
    <name type="common">Oriental melon</name>
    <dbReference type="NCBI Taxonomy" id="1194695"/>
    <lineage>
        <taxon>Eukaryota</taxon>
        <taxon>Viridiplantae</taxon>
        <taxon>Streptophyta</taxon>
        <taxon>Embryophyta</taxon>
        <taxon>Tracheophyta</taxon>
        <taxon>Spermatophyta</taxon>
        <taxon>Magnoliopsida</taxon>
        <taxon>eudicotyledons</taxon>
        <taxon>Gunneridae</taxon>
        <taxon>Pentapetalae</taxon>
        <taxon>rosids</taxon>
        <taxon>fabids</taxon>
        <taxon>Cucurbitales</taxon>
        <taxon>Cucurbitaceae</taxon>
        <taxon>Benincaseae</taxon>
        <taxon>Cucumis</taxon>
    </lineage>
</organism>
<evidence type="ECO:0000313" key="2">
    <source>
        <dbReference type="Proteomes" id="UP000321393"/>
    </source>
</evidence>
<dbReference type="AlphaFoldDB" id="A0A5A7TI46"/>
<sequence length="84" mass="9283">MAFGLPPMNRSKKETIPLLKLSKERNEILFSVRFEDVNVTNIFILAEAEACGNETNESLDAKANSALECPYIADLRRGATNAPI</sequence>
<evidence type="ECO:0000313" key="1">
    <source>
        <dbReference type="EMBL" id="KAA0041331.1"/>
    </source>
</evidence>
<dbReference type="EMBL" id="SSTE01016683">
    <property type="protein sequence ID" value="KAA0041331.1"/>
    <property type="molecule type" value="Genomic_DNA"/>
</dbReference>
<comment type="caution">
    <text evidence="1">The sequence shown here is derived from an EMBL/GenBank/DDBJ whole genome shotgun (WGS) entry which is preliminary data.</text>
</comment>
<accession>A0A5A7TI46</accession>